<evidence type="ECO:0000256" key="7">
    <source>
        <dbReference type="ARBA" id="ARBA00022842"/>
    </source>
</evidence>
<dbReference type="Gene3D" id="3.20.20.20">
    <property type="entry name" value="Dihydropteroate synthase-like"/>
    <property type="match status" value="1"/>
</dbReference>
<dbReference type="Proteomes" id="UP001595796">
    <property type="component" value="Unassembled WGS sequence"/>
</dbReference>
<comment type="similarity">
    <text evidence="9">Belongs to the DHPS family.</text>
</comment>
<dbReference type="InterPro" id="IPR000489">
    <property type="entry name" value="Pterin-binding_dom"/>
</dbReference>
<evidence type="ECO:0000313" key="11">
    <source>
        <dbReference type="EMBL" id="MFC5067751.1"/>
    </source>
</evidence>
<dbReference type="EC" id="2.5.1.15" evidence="4 9"/>
<comment type="function">
    <text evidence="9">Catalyzes the condensation of para-aminobenzoate (pABA) with 6-hydroxymethyl-7,8-dihydropterin diphosphate (DHPt-PP) to form 7,8-dihydropteroate (H2Pte), the immediate precursor of folate derivatives.</text>
</comment>
<evidence type="ECO:0000256" key="8">
    <source>
        <dbReference type="ARBA" id="ARBA00022909"/>
    </source>
</evidence>
<dbReference type="GO" id="GO:0004156">
    <property type="term" value="F:dihydropteroate synthase activity"/>
    <property type="evidence" value="ECO:0007669"/>
    <property type="project" value="UniProtKB-EC"/>
</dbReference>
<keyword evidence="7 9" id="KW-0460">Magnesium</keyword>
<name>A0ABV9Z4H7_9HYPH</name>
<comment type="pathway">
    <text evidence="3 9">Cofactor biosynthesis; tetrahydrofolate biosynthesis; 7,8-dihydrofolate from 2-amino-4-hydroxy-6-hydroxymethyl-7,8-dihydropteridine diphosphate and 4-aminobenzoate: step 1/2.</text>
</comment>
<evidence type="ECO:0000259" key="10">
    <source>
        <dbReference type="PROSITE" id="PS50972"/>
    </source>
</evidence>
<dbReference type="PANTHER" id="PTHR20941:SF1">
    <property type="entry name" value="FOLIC ACID SYNTHESIS PROTEIN FOL1"/>
    <property type="match status" value="1"/>
</dbReference>
<dbReference type="SUPFAM" id="SSF51717">
    <property type="entry name" value="Dihydropteroate synthetase-like"/>
    <property type="match status" value="1"/>
</dbReference>
<organism evidence="11 12">
    <name type="scientific">Flaviflagellibacter deserti</name>
    <dbReference type="NCBI Taxonomy" id="2267266"/>
    <lineage>
        <taxon>Bacteria</taxon>
        <taxon>Pseudomonadati</taxon>
        <taxon>Pseudomonadota</taxon>
        <taxon>Alphaproteobacteria</taxon>
        <taxon>Hyphomicrobiales</taxon>
        <taxon>Flaviflagellibacter</taxon>
    </lineage>
</organism>
<dbReference type="InterPro" id="IPR006390">
    <property type="entry name" value="DHP_synth_dom"/>
</dbReference>
<sequence length="280" mass="30021">MVVTAPDRIVFARHRQIVLGRRTLLMGVLNVTPDSFSDGGDFDEPRSALDRVRAMIDEGADIIDVGGESTRPGSAEVHVEDELARVMPVLDALRGEIDWPVSIDTYKAIVARAAVDAGADIINDIWGLQRDPDMARVASDTGAAVILMHNRTEADASIDIVADVLNFLKRSLDIAADAGIRPDSIVLDPGIGFGKTWQQSIEVIAHLPDLAALGLPILLGASRKSFIGRLLGIETPKDRLNGTLAAHLAGAATGARIIRAHDIKAHREALDVFDAIRNAE</sequence>
<protein>
    <recommendedName>
        <fullName evidence="4 9">Dihydropteroate synthase</fullName>
        <shortName evidence="9">DHPS</shortName>
        <ecNumber evidence="4 9">2.5.1.15</ecNumber>
    </recommendedName>
    <alternativeName>
        <fullName evidence="9">Dihydropteroate pyrophosphorylase</fullName>
    </alternativeName>
</protein>
<comment type="caution">
    <text evidence="11">The sequence shown here is derived from an EMBL/GenBank/DDBJ whole genome shotgun (WGS) entry which is preliminary data.</text>
</comment>
<feature type="domain" description="Pterin-binding" evidence="10">
    <location>
        <begin position="23"/>
        <end position="271"/>
    </location>
</feature>
<dbReference type="PROSITE" id="PS50972">
    <property type="entry name" value="PTERIN_BINDING"/>
    <property type="match status" value="1"/>
</dbReference>
<gene>
    <name evidence="11" type="primary">folP</name>
    <name evidence="11" type="ORF">ACFPFW_06945</name>
</gene>
<evidence type="ECO:0000256" key="5">
    <source>
        <dbReference type="ARBA" id="ARBA00022679"/>
    </source>
</evidence>
<dbReference type="CDD" id="cd00739">
    <property type="entry name" value="DHPS"/>
    <property type="match status" value="1"/>
</dbReference>
<dbReference type="PROSITE" id="PS00793">
    <property type="entry name" value="DHPS_2"/>
    <property type="match status" value="1"/>
</dbReference>
<keyword evidence="6 9" id="KW-0479">Metal-binding</keyword>
<dbReference type="Pfam" id="PF00809">
    <property type="entry name" value="Pterin_bind"/>
    <property type="match status" value="1"/>
</dbReference>
<proteinExistence type="inferred from homology"/>
<evidence type="ECO:0000256" key="1">
    <source>
        <dbReference type="ARBA" id="ARBA00000012"/>
    </source>
</evidence>
<evidence type="ECO:0000256" key="4">
    <source>
        <dbReference type="ARBA" id="ARBA00012458"/>
    </source>
</evidence>
<comment type="catalytic activity">
    <reaction evidence="1">
        <text>(7,8-dihydropterin-6-yl)methyl diphosphate + 4-aminobenzoate = 7,8-dihydropteroate + diphosphate</text>
        <dbReference type="Rhea" id="RHEA:19949"/>
        <dbReference type="ChEBI" id="CHEBI:17836"/>
        <dbReference type="ChEBI" id="CHEBI:17839"/>
        <dbReference type="ChEBI" id="CHEBI:33019"/>
        <dbReference type="ChEBI" id="CHEBI:72950"/>
        <dbReference type="EC" id="2.5.1.15"/>
    </reaction>
</comment>
<accession>A0ABV9Z4H7</accession>
<evidence type="ECO:0000256" key="2">
    <source>
        <dbReference type="ARBA" id="ARBA00001946"/>
    </source>
</evidence>
<dbReference type="PANTHER" id="PTHR20941">
    <property type="entry name" value="FOLATE SYNTHESIS PROTEINS"/>
    <property type="match status" value="1"/>
</dbReference>
<keyword evidence="5 9" id="KW-0808">Transferase</keyword>
<keyword evidence="8 9" id="KW-0289">Folate biosynthesis</keyword>
<keyword evidence="12" id="KW-1185">Reference proteome</keyword>
<reference evidence="12" key="1">
    <citation type="journal article" date="2019" name="Int. J. Syst. Evol. Microbiol.">
        <title>The Global Catalogue of Microorganisms (GCM) 10K type strain sequencing project: providing services to taxonomists for standard genome sequencing and annotation.</title>
        <authorList>
            <consortium name="The Broad Institute Genomics Platform"/>
            <consortium name="The Broad Institute Genome Sequencing Center for Infectious Disease"/>
            <person name="Wu L."/>
            <person name="Ma J."/>
        </authorList>
    </citation>
    <scope>NUCLEOTIDE SEQUENCE [LARGE SCALE GENOMIC DNA]</scope>
    <source>
        <strain evidence="12">CGMCC 1.16444</strain>
    </source>
</reference>
<dbReference type="EMBL" id="JBHSJF010000006">
    <property type="protein sequence ID" value="MFC5067751.1"/>
    <property type="molecule type" value="Genomic_DNA"/>
</dbReference>
<evidence type="ECO:0000256" key="6">
    <source>
        <dbReference type="ARBA" id="ARBA00022723"/>
    </source>
</evidence>
<comment type="cofactor">
    <cofactor evidence="2 9">
        <name>Mg(2+)</name>
        <dbReference type="ChEBI" id="CHEBI:18420"/>
    </cofactor>
</comment>
<evidence type="ECO:0000256" key="9">
    <source>
        <dbReference type="RuleBase" id="RU361205"/>
    </source>
</evidence>
<dbReference type="NCBIfam" id="TIGR01496">
    <property type="entry name" value="DHPS"/>
    <property type="match status" value="1"/>
</dbReference>
<dbReference type="InterPro" id="IPR045031">
    <property type="entry name" value="DHP_synth-like"/>
</dbReference>
<evidence type="ECO:0000313" key="12">
    <source>
        <dbReference type="Proteomes" id="UP001595796"/>
    </source>
</evidence>
<evidence type="ECO:0000256" key="3">
    <source>
        <dbReference type="ARBA" id="ARBA00004763"/>
    </source>
</evidence>
<dbReference type="PROSITE" id="PS00792">
    <property type="entry name" value="DHPS_1"/>
    <property type="match status" value="1"/>
</dbReference>
<dbReference type="InterPro" id="IPR011005">
    <property type="entry name" value="Dihydropteroate_synth-like_sf"/>
</dbReference>